<dbReference type="GO" id="GO:0000287">
    <property type="term" value="F:magnesium ion binding"/>
    <property type="evidence" value="ECO:0007669"/>
    <property type="project" value="InterPro"/>
</dbReference>
<dbReference type="SUPFAM" id="SSF52467">
    <property type="entry name" value="DHS-like NAD/FAD-binding domain"/>
    <property type="match status" value="1"/>
</dbReference>
<dbReference type="EMBL" id="FNIZ01000002">
    <property type="protein sequence ID" value="SDN94788.1"/>
    <property type="molecule type" value="Genomic_DNA"/>
</dbReference>
<dbReference type="GO" id="GO:0005948">
    <property type="term" value="C:acetolactate synthase complex"/>
    <property type="evidence" value="ECO:0007669"/>
    <property type="project" value="TreeGrafter"/>
</dbReference>
<reference evidence="8" key="1">
    <citation type="submission" date="2016-10" db="EMBL/GenBank/DDBJ databases">
        <authorList>
            <person name="Varghese N."/>
            <person name="Submissions S."/>
        </authorList>
    </citation>
    <scope>NUCLEOTIDE SEQUENCE [LARGE SCALE GENOMIC DNA]</scope>
    <source>
        <strain evidence="8">CGMCC 1.3703</strain>
    </source>
</reference>
<dbReference type="GO" id="GO:0050660">
    <property type="term" value="F:flavin adenine dinucleotide binding"/>
    <property type="evidence" value="ECO:0007669"/>
    <property type="project" value="TreeGrafter"/>
</dbReference>
<dbReference type="Pfam" id="PF02776">
    <property type="entry name" value="TPP_enzyme_N"/>
    <property type="match status" value="1"/>
</dbReference>
<dbReference type="InterPro" id="IPR000399">
    <property type="entry name" value="TPP-bd_CS"/>
</dbReference>
<dbReference type="Gene3D" id="3.40.50.1220">
    <property type="entry name" value="TPP-binding domain"/>
    <property type="match status" value="1"/>
</dbReference>
<dbReference type="Proteomes" id="UP000198860">
    <property type="component" value="Unassembled WGS sequence"/>
</dbReference>
<protein>
    <submittedName>
        <fullName evidence="7">Acetolactate synthase-1/2/3 large subunit</fullName>
    </submittedName>
</protein>
<evidence type="ECO:0000259" key="6">
    <source>
        <dbReference type="Pfam" id="PF02776"/>
    </source>
</evidence>
<dbReference type="Gene3D" id="3.40.50.970">
    <property type="match status" value="2"/>
</dbReference>
<dbReference type="AlphaFoldDB" id="A0A1H0FJ52"/>
<dbReference type="GO" id="GO:0003984">
    <property type="term" value="F:acetolactate synthase activity"/>
    <property type="evidence" value="ECO:0007669"/>
    <property type="project" value="TreeGrafter"/>
</dbReference>
<gene>
    <name evidence="7" type="ORF">SAMN05421677_10227</name>
</gene>
<dbReference type="InterPro" id="IPR029061">
    <property type="entry name" value="THDP-binding"/>
</dbReference>
<organism evidence="7 8">
    <name type="scientific">Halobacillus aidingensis</name>
    <dbReference type="NCBI Taxonomy" id="240303"/>
    <lineage>
        <taxon>Bacteria</taxon>
        <taxon>Bacillati</taxon>
        <taxon>Bacillota</taxon>
        <taxon>Bacilli</taxon>
        <taxon>Bacillales</taxon>
        <taxon>Bacillaceae</taxon>
        <taxon>Halobacillus</taxon>
    </lineage>
</organism>
<dbReference type="GO" id="GO:0030976">
    <property type="term" value="F:thiamine pyrophosphate binding"/>
    <property type="evidence" value="ECO:0007669"/>
    <property type="project" value="InterPro"/>
</dbReference>
<dbReference type="GO" id="GO:0009097">
    <property type="term" value="P:isoleucine biosynthetic process"/>
    <property type="evidence" value="ECO:0007669"/>
    <property type="project" value="TreeGrafter"/>
</dbReference>
<evidence type="ECO:0000256" key="3">
    <source>
        <dbReference type="RuleBase" id="RU362132"/>
    </source>
</evidence>
<comment type="similarity">
    <text evidence="1 3">Belongs to the TPP enzyme family.</text>
</comment>
<evidence type="ECO:0000313" key="8">
    <source>
        <dbReference type="Proteomes" id="UP000198860"/>
    </source>
</evidence>
<evidence type="ECO:0000259" key="5">
    <source>
        <dbReference type="Pfam" id="PF02775"/>
    </source>
</evidence>
<keyword evidence="8" id="KW-1185">Reference proteome</keyword>
<dbReference type="SUPFAM" id="SSF52518">
    <property type="entry name" value="Thiamin diphosphate-binding fold (THDP-binding)"/>
    <property type="match status" value="2"/>
</dbReference>
<dbReference type="PROSITE" id="PS00187">
    <property type="entry name" value="TPP_ENZYMES"/>
    <property type="match status" value="1"/>
</dbReference>
<feature type="domain" description="Thiamine pyrophosphate enzyme N-terminal TPP-binding" evidence="6">
    <location>
        <begin position="1"/>
        <end position="110"/>
    </location>
</feature>
<dbReference type="GO" id="GO:0009099">
    <property type="term" value="P:L-valine biosynthetic process"/>
    <property type="evidence" value="ECO:0007669"/>
    <property type="project" value="TreeGrafter"/>
</dbReference>
<evidence type="ECO:0000256" key="2">
    <source>
        <dbReference type="ARBA" id="ARBA00023052"/>
    </source>
</evidence>
<keyword evidence="2 3" id="KW-0786">Thiamine pyrophosphate</keyword>
<dbReference type="PANTHER" id="PTHR18968">
    <property type="entry name" value="THIAMINE PYROPHOSPHATE ENZYMES"/>
    <property type="match status" value="1"/>
</dbReference>
<feature type="domain" description="Thiamine pyrophosphate enzyme central" evidence="4">
    <location>
        <begin position="186"/>
        <end position="320"/>
    </location>
</feature>
<dbReference type="Pfam" id="PF00205">
    <property type="entry name" value="TPP_enzyme_M"/>
    <property type="match status" value="1"/>
</dbReference>
<dbReference type="Pfam" id="PF02775">
    <property type="entry name" value="TPP_enzyme_C"/>
    <property type="match status" value="1"/>
</dbReference>
<dbReference type="OrthoDB" id="4494979at2"/>
<dbReference type="CDD" id="cd07035">
    <property type="entry name" value="TPP_PYR_POX_like"/>
    <property type="match status" value="1"/>
</dbReference>
<dbReference type="FunFam" id="3.40.50.970:FF:000007">
    <property type="entry name" value="Acetolactate synthase"/>
    <property type="match status" value="1"/>
</dbReference>
<feature type="domain" description="Thiamine pyrophosphate enzyme TPP-binding" evidence="5">
    <location>
        <begin position="378"/>
        <end position="524"/>
    </location>
</feature>
<evidence type="ECO:0000313" key="7">
    <source>
        <dbReference type="EMBL" id="SDN94788.1"/>
    </source>
</evidence>
<proteinExistence type="inferred from homology"/>
<sequence length="544" mass="59711">MNVAQLLIKCLENEGVEYIFGVPGEENIDVMDALLDSSIEFITTRHETSAAFMAGTYGRLTGKPGVCLATLGPGATNLLTGVANANMDHCPLIAITGQAGLNRQHKISHQYYDLVDIYAPVTKWNAQIKTGEIVPEVVRKAYQLAMQEKPGATHIDLPEDVASMEVTAQPLPITGHSLPQADEKVIQKAVDLLSKAEKPLILAGNGITREQATGELQALAEKADIPVVHSFMGKGALSWKHELSLLTAGLSGKDHITCGFQQADLIIPIGFDMAETPPQNWNPTGETPILHIDTEEAEIDAYYPVALNVVGNIKENLKQLIKAVPEKERNLDWATSIRKNILDEYAQYQQDEAFPLKPQRIIADLRNAMGEEDIVISDVGAHKMWMARMYHTSKPNTCLISNGLASMGVAVPGAIATKMAAPDRNVVAVCGDGSFLMTGAELETAVRLNLPIIILLWRDDGYGLIEWHQMKKFEHPSYIEFGNPNFIKLAQSFGMEAFRVDQSTDLQKALDKAISMNKPVLIDCPVDYSENMKLTEKLKNITCE</sequence>
<evidence type="ECO:0000256" key="1">
    <source>
        <dbReference type="ARBA" id="ARBA00007812"/>
    </source>
</evidence>
<dbReference type="InterPro" id="IPR045229">
    <property type="entry name" value="TPP_enz"/>
</dbReference>
<dbReference type="InterPro" id="IPR012001">
    <property type="entry name" value="Thiamin_PyroP_enz_TPP-bd_dom"/>
</dbReference>
<dbReference type="RefSeq" id="WP_089650821.1">
    <property type="nucleotide sequence ID" value="NZ_FNIZ01000002.1"/>
</dbReference>
<dbReference type="InterPro" id="IPR012000">
    <property type="entry name" value="Thiamin_PyroP_enz_cen_dom"/>
</dbReference>
<dbReference type="STRING" id="240303.SAMN05421677_10227"/>
<dbReference type="NCBIfam" id="NF006187">
    <property type="entry name" value="PRK08322.1"/>
    <property type="match status" value="1"/>
</dbReference>
<dbReference type="InterPro" id="IPR029035">
    <property type="entry name" value="DHS-like_NAD/FAD-binding_dom"/>
</dbReference>
<dbReference type="InterPro" id="IPR011766">
    <property type="entry name" value="TPP_enzyme_TPP-bd"/>
</dbReference>
<name>A0A1H0FJ52_HALAD</name>
<evidence type="ECO:0000259" key="4">
    <source>
        <dbReference type="Pfam" id="PF00205"/>
    </source>
</evidence>
<accession>A0A1H0FJ52</accession>
<dbReference type="PANTHER" id="PTHR18968:SF129">
    <property type="entry name" value="ACETOLACTATE SYNTHASE"/>
    <property type="match status" value="1"/>
</dbReference>